<protein>
    <submittedName>
        <fullName evidence="1">Uncharacterized protein</fullName>
    </submittedName>
</protein>
<name>A0A0L6VL75_9BASI</name>
<evidence type="ECO:0000313" key="1">
    <source>
        <dbReference type="EMBL" id="KNZ61526.1"/>
    </source>
</evidence>
<dbReference type="AlphaFoldDB" id="A0A0L6VL75"/>
<organism evidence="1 2">
    <name type="scientific">Puccinia sorghi</name>
    <dbReference type="NCBI Taxonomy" id="27349"/>
    <lineage>
        <taxon>Eukaryota</taxon>
        <taxon>Fungi</taxon>
        <taxon>Dikarya</taxon>
        <taxon>Basidiomycota</taxon>
        <taxon>Pucciniomycotina</taxon>
        <taxon>Pucciniomycetes</taxon>
        <taxon>Pucciniales</taxon>
        <taxon>Pucciniaceae</taxon>
        <taxon>Puccinia</taxon>
    </lineage>
</organism>
<dbReference type="Proteomes" id="UP000037035">
    <property type="component" value="Unassembled WGS sequence"/>
</dbReference>
<gene>
    <name evidence="1" type="ORF">VP01_13897g1</name>
</gene>
<keyword evidence="2" id="KW-1185">Reference proteome</keyword>
<dbReference type="STRING" id="27349.A0A0L6VL75"/>
<dbReference type="EMBL" id="LAVV01004328">
    <property type="protein sequence ID" value="KNZ61526.1"/>
    <property type="molecule type" value="Genomic_DNA"/>
</dbReference>
<feature type="non-terminal residue" evidence="1">
    <location>
        <position position="1"/>
    </location>
</feature>
<reference evidence="1 2" key="1">
    <citation type="submission" date="2015-08" db="EMBL/GenBank/DDBJ databases">
        <title>Next Generation Sequencing and Analysis of the Genome of Puccinia sorghi L Schw, the Causal Agent of Maize Common Rust.</title>
        <authorList>
            <person name="Rochi L."/>
            <person name="Burguener G."/>
            <person name="Darino M."/>
            <person name="Turjanski A."/>
            <person name="Kreff E."/>
            <person name="Dieguez M.J."/>
            <person name="Sacco F."/>
        </authorList>
    </citation>
    <scope>NUCLEOTIDE SEQUENCE [LARGE SCALE GENOMIC DNA]</scope>
    <source>
        <strain evidence="1 2">RO10H11247</strain>
    </source>
</reference>
<dbReference type="VEuPathDB" id="FungiDB:VP01_13897g1"/>
<accession>A0A0L6VL75</accession>
<proteinExistence type="predicted"/>
<comment type="caution">
    <text evidence="1">The sequence shown here is derived from an EMBL/GenBank/DDBJ whole genome shotgun (WGS) entry which is preliminary data.</text>
</comment>
<sequence length="101" mass="11589">SNMNYLSSRNSLKSRRLSFRDEKLSDWIAFMAKALSATQLTLNDSQFEGNFGNLVQWVGSFMARYSTETTCKSFPRYGPLQIHYYNLPILIVAPGFFLDFG</sequence>
<evidence type="ECO:0000313" key="2">
    <source>
        <dbReference type="Proteomes" id="UP000037035"/>
    </source>
</evidence>